<dbReference type="Gene3D" id="3.40.1390.30">
    <property type="entry name" value="NIF3 (NGG1p interacting factor 3)-like"/>
    <property type="match status" value="2"/>
</dbReference>
<keyword evidence="4 5" id="KW-0479">Metal-binding</keyword>
<evidence type="ECO:0000313" key="7">
    <source>
        <dbReference type="Proteomes" id="UP000234545"/>
    </source>
</evidence>
<name>A0A2I1I640_9ACTO</name>
<protein>
    <recommendedName>
        <fullName evidence="3">GTP cyclohydrolase 1 type 2 homolog</fullName>
    </recommendedName>
</protein>
<dbReference type="Proteomes" id="UP000234545">
    <property type="component" value="Unassembled WGS sequence"/>
</dbReference>
<evidence type="ECO:0000256" key="4">
    <source>
        <dbReference type="ARBA" id="ARBA00022723"/>
    </source>
</evidence>
<reference evidence="6 7" key="1">
    <citation type="submission" date="2017-12" db="EMBL/GenBank/DDBJ databases">
        <title>Phylogenetic diversity of female urinary microbiome.</title>
        <authorList>
            <person name="Thomas-White K."/>
            <person name="Wolfe A.J."/>
        </authorList>
    </citation>
    <scope>NUCLEOTIDE SEQUENCE [LARGE SCALE GENOMIC DNA]</scope>
    <source>
        <strain evidence="6 7">UMB0250</strain>
    </source>
</reference>
<dbReference type="FunFam" id="3.40.1390.30:FF:000001">
    <property type="entry name" value="GTP cyclohydrolase 1 type 2"/>
    <property type="match status" value="1"/>
</dbReference>
<feature type="binding site" evidence="5">
    <location>
        <position position="58"/>
    </location>
    <ligand>
        <name>a divalent metal cation</name>
        <dbReference type="ChEBI" id="CHEBI:60240"/>
        <label>1</label>
    </ligand>
</feature>
<dbReference type="GO" id="GO:0005737">
    <property type="term" value="C:cytoplasm"/>
    <property type="evidence" value="ECO:0007669"/>
    <property type="project" value="TreeGrafter"/>
</dbReference>
<dbReference type="Pfam" id="PF01784">
    <property type="entry name" value="DUF34_NIF3"/>
    <property type="match status" value="1"/>
</dbReference>
<dbReference type="RefSeq" id="WP_101627817.1">
    <property type="nucleotide sequence ID" value="NZ_PKKJ01000002.1"/>
</dbReference>
<feature type="binding site" evidence="5">
    <location>
        <position position="223"/>
    </location>
    <ligand>
        <name>a divalent metal cation</name>
        <dbReference type="ChEBI" id="CHEBI:60240"/>
        <label>1</label>
    </ligand>
</feature>
<feature type="binding site" evidence="5">
    <location>
        <position position="59"/>
    </location>
    <ligand>
        <name>a divalent metal cation</name>
        <dbReference type="ChEBI" id="CHEBI:60240"/>
        <label>1</label>
    </ligand>
</feature>
<feature type="binding site" evidence="5">
    <location>
        <position position="97"/>
    </location>
    <ligand>
        <name>a divalent metal cation</name>
        <dbReference type="ChEBI" id="CHEBI:60240"/>
        <label>1</label>
    </ligand>
</feature>
<accession>A0A2I1I640</accession>
<organism evidence="6 7">
    <name type="scientific">Schaalia turicensis</name>
    <dbReference type="NCBI Taxonomy" id="131111"/>
    <lineage>
        <taxon>Bacteria</taxon>
        <taxon>Bacillati</taxon>
        <taxon>Actinomycetota</taxon>
        <taxon>Actinomycetes</taxon>
        <taxon>Actinomycetales</taxon>
        <taxon>Actinomycetaceae</taxon>
        <taxon>Schaalia</taxon>
    </lineage>
</organism>
<dbReference type="PANTHER" id="PTHR13799:SF14">
    <property type="entry name" value="GTP CYCLOHYDROLASE 1 TYPE 2 HOMOLOG"/>
    <property type="match status" value="1"/>
</dbReference>
<dbReference type="PANTHER" id="PTHR13799">
    <property type="entry name" value="NGG1 INTERACTING FACTOR 3"/>
    <property type="match status" value="1"/>
</dbReference>
<dbReference type="InterPro" id="IPR036069">
    <property type="entry name" value="DUF34/NIF3_sf"/>
</dbReference>
<gene>
    <name evidence="6" type="ORF">CYJ25_03495</name>
</gene>
<evidence type="ECO:0000256" key="5">
    <source>
        <dbReference type="PIRSR" id="PIRSR602678-1"/>
    </source>
</evidence>
<dbReference type="SUPFAM" id="SSF102705">
    <property type="entry name" value="NIF3 (NGG1p interacting factor 3)-like"/>
    <property type="match status" value="1"/>
</dbReference>
<dbReference type="GO" id="GO:0046872">
    <property type="term" value="F:metal ion binding"/>
    <property type="evidence" value="ECO:0007669"/>
    <property type="project" value="UniProtKB-KW"/>
</dbReference>
<proteinExistence type="inferred from homology"/>
<evidence type="ECO:0000313" key="6">
    <source>
        <dbReference type="EMBL" id="PKY66605.1"/>
    </source>
</evidence>
<dbReference type="EMBL" id="PKKJ01000002">
    <property type="protein sequence ID" value="PKY66605.1"/>
    <property type="molecule type" value="Genomic_DNA"/>
</dbReference>
<comment type="caution">
    <text evidence="6">The sequence shown here is derived from an EMBL/GenBank/DDBJ whole genome shotgun (WGS) entry which is preliminary data.</text>
</comment>
<evidence type="ECO:0000256" key="1">
    <source>
        <dbReference type="ARBA" id="ARBA00006964"/>
    </source>
</evidence>
<comment type="similarity">
    <text evidence="1">Belongs to the GTP cyclohydrolase I type 2/NIF3 family.</text>
</comment>
<dbReference type="OrthoDB" id="9795763at2"/>
<sequence>MALMEAWYPASRAESWDRVGLIAGDPSAHVTSILLAVDPVSAVVDEAIDEDAGLVITHHPLYLRGTSFLPTSDPKGASITRLIKNDIALFNAHTNADVSADGVGDALAQLVGINSPSPLVPTGIDQAGRPIGHGRIGSIAPTRLGDFLDLVAERLPAGPHGIFGSGDPGKIIERVAVSGGAGDSFLEAAREGGADVFLTADLRHHPASEHLEGGAPALICGSHYATEWPWLPILERKLVQAASTANVEVRVKVSTIITEPWTSHRPTLGGRK</sequence>
<feature type="binding site" evidence="5">
    <location>
        <position position="227"/>
    </location>
    <ligand>
        <name>a divalent metal cation</name>
        <dbReference type="ChEBI" id="CHEBI:60240"/>
        <label>1</label>
    </ligand>
</feature>
<dbReference type="AlphaFoldDB" id="A0A2I1I640"/>
<dbReference type="InterPro" id="IPR002678">
    <property type="entry name" value="DUF34/NIF3"/>
</dbReference>
<dbReference type="NCBIfam" id="TIGR00486">
    <property type="entry name" value="YbgI_SA1388"/>
    <property type="match status" value="1"/>
</dbReference>
<comment type="subunit">
    <text evidence="2">Homohexamer.</text>
</comment>
<evidence type="ECO:0000256" key="3">
    <source>
        <dbReference type="ARBA" id="ARBA00022112"/>
    </source>
</evidence>
<evidence type="ECO:0000256" key="2">
    <source>
        <dbReference type="ARBA" id="ARBA00011643"/>
    </source>
</evidence>